<keyword evidence="2" id="KW-1133">Transmembrane helix</keyword>
<reference evidence="3" key="2">
    <citation type="submission" date="2020-05" db="EMBL/GenBank/DDBJ databases">
        <title>DUX4-induced histone variants H3.X and H3.Y mark DUX4 target genes for expression.</title>
        <authorList>
            <person name="Skene P.J."/>
            <person name="Hake S.B."/>
            <person name="Henikoff S."/>
            <person name="Wong C.-J."/>
            <person name="van der Maarel S.M."/>
        </authorList>
    </citation>
    <scope>NUCLEOTIDE SEQUENCE</scope>
</reference>
<dbReference type="AlphaFoldDB" id="A0A6M6A8L4"/>
<accession>A0A6M6A8L4</accession>
<dbReference type="PANTHER" id="PTHR11426">
    <property type="entry name" value="HISTONE H3"/>
    <property type="match status" value="1"/>
</dbReference>
<comment type="similarity">
    <text evidence="1">Belongs to the histone H3 family.</text>
</comment>
<dbReference type="EMBL" id="MH809939">
    <property type="protein sequence ID" value="QJX15572.1"/>
    <property type="molecule type" value="mRNA"/>
</dbReference>
<dbReference type="InterPro" id="IPR000164">
    <property type="entry name" value="Histone_H3/CENP-A"/>
</dbReference>
<dbReference type="PRINTS" id="PR00622">
    <property type="entry name" value="HISTONEH3"/>
</dbReference>
<dbReference type="GO" id="GO:0000786">
    <property type="term" value="C:nucleosome"/>
    <property type="evidence" value="ECO:0007669"/>
    <property type="project" value="InterPro"/>
</dbReference>
<feature type="transmembrane region" description="Helical" evidence="2">
    <location>
        <begin position="154"/>
        <end position="178"/>
    </location>
</feature>
<evidence type="ECO:0000256" key="1">
    <source>
        <dbReference type="ARBA" id="ARBA00010343"/>
    </source>
</evidence>
<dbReference type="SMART" id="SM00428">
    <property type="entry name" value="H3"/>
    <property type="match status" value="1"/>
</dbReference>
<reference evidence="3" key="1">
    <citation type="submission" date="2018-08" db="EMBL/GenBank/DDBJ databases">
        <authorList>
            <person name="Resnick R."/>
            <person name="Tapscott S.J."/>
        </authorList>
    </citation>
    <scope>NUCLEOTIDE SEQUENCE</scope>
</reference>
<dbReference type="GO" id="GO:0030527">
    <property type="term" value="F:structural constituent of chromatin"/>
    <property type="evidence" value="ECO:0007669"/>
    <property type="project" value="InterPro"/>
</dbReference>
<evidence type="ECO:0000256" key="2">
    <source>
        <dbReference type="SAM" id="Phobius"/>
    </source>
</evidence>
<dbReference type="GO" id="GO:0003677">
    <property type="term" value="F:DNA binding"/>
    <property type="evidence" value="ECO:0007669"/>
    <property type="project" value="InterPro"/>
</dbReference>
<name>A0A6M6A8L4_HUMAN</name>
<keyword evidence="2" id="KW-0472">Membrane</keyword>
<proteinExistence type="evidence at transcript level"/>
<dbReference type="GO" id="GO:0046982">
    <property type="term" value="F:protein heterodimerization activity"/>
    <property type="evidence" value="ECO:0007669"/>
    <property type="project" value="InterPro"/>
</dbReference>
<dbReference type="InterPro" id="IPR009072">
    <property type="entry name" value="Histone-fold"/>
</dbReference>
<dbReference type="SUPFAM" id="SSF47113">
    <property type="entry name" value="Histone-fold"/>
    <property type="match status" value="1"/>
</dbReference>
<protein>
    <submittedName>
        <fullName evidence="3">H3.Z</fullName>
    </submittedName>
</protein>
<sequence>MARIRQTDHKATAWQAPRKPLATKVTGKRVLATRGIKKPHRHRLGTLALHKTRRYQKSTQLLLHKLTFQRLEHEIAQAINPDLRFQCAATGDFRETARPTWSPSLKTSTYVLSMPGVSQLCPETCSWPANSAERVLGSPRSWETLHSRRLRFHLVVFFNVFVLIIVLILAVLFIFGFMSLMGSKSSPAHD</sequence>
<dbReference type="Gene3D" id="1.10.20.10">
    <property type="entry name" value="Histone, subunit A"/>
    <property type="match status" value="1"/>
</dbReference>
<keyword evidence="2" id="KW-0812">Transmembrane</keyword>
<evidence type="ECO:0000313" key="3">
    <source>
        <dbReference type="EMBL" id="QJX15572.1"/>
    </source>
</evidence>
<organism evidence="3">
    <name type="scientific">Homo sapiens</name>
    <name type="common">Human</name>
    <dbReference type="NCBI Taxonomy" id="9606"/>
    <lineage>
        <taxon>Eukaryota</taxon>
        <taxon>Metazoa</taxon>
        <taxon>Chordata</taxon>
        <taxon>Craniata</taxon>
        <taxon>Vertebrata</taxon>
        <taxon>Euteleostomi</taxon>
        <taxon>Mammalia</taxon>
        <taxon>Eutheria</taxon>
        <taxon>Euarchontoglires</taxon>
        <taxon>Primates</taxon>
        <taxon>Haplorrhini</taxon>
        <taxon>Catarrhini</taxon>
        <taxon>Hominidae</taxon>
        <taxon>Homo</taxon>
    </lineage>
</organism>